<evidence type="ECO:0000313" key="2">
    <source>
        <dbReference type="EMBL" id="MBW0590577.1"/>
    </source>
</evidence>
<protein>
    <submittedName>
        <fullName evidence="2">Uncharacterized protein</fullName>
    </submittedName>
</protein>
<dbReference type="EMBL" id="AVOT02139110">
    <property type="protein sequence ID" value="MBW0590577.1"/>
    <property type="molecule type" value="Genomic_DNA"/>
</dbReference>
<organism evidence="2 3">
    <name type="scientific">Austropuccinia psidii MF-1</name>
    <dbReference type="NCBI Taxonomy" id="1389203"/>
    <lineage>
        <taxon>Eukaryota</taxon>
        <taxon>Fungi</taxon>
        <taxon>Dikarya</taxon>
        <taxon>Basidiomycota</taxon>
        <taxon>Pucciniomycotina</taxon>
        <taxon>Pucciniomycetes</taxon>
        <taxon>Pucciniales</taxon>
        <taxon>Sphaerophragmiaceae</taxon>
        <taxon>Austropuccinia</taxon>
    </lineage>
</organism>
<accession>A0A9Q3L0X1</accession>
<dbReference type="AlphaFoldDB" id="A0A9Q3L0X1"/>
<dbReference type="Proteomes" id="UP000765509">
    <property type="component" value="Unassembled WGS sequence"/>
</dbReference>
<reference evidence="2" key="1">
    <citation type="submission" date="2021-03" db="EMBL/GenBank/DDBJ databases">
        <title>Draft genome sequence of rust myrtle Austropuccinia psidii MF-1, a brazilian biotype.</title>
        <authorList>
            <person name="Quecine M.C."/>
            <person name="Pachon D.M.R."/>
            <person name="Bonatelli M.L."/>
            <person name="Correr F.H."/>
            <person name="Franceschini L.M."/>
            <person name="Leite T.F."/>
            <person name="Margarido G.R.A."/>
            <person name="Almeida C.A."/>
            <person name="Ferrarezi J.A."/>
            <person name="Labate C.A."/>
        </authorList>
    </citation>
    <scope>NUCLEOTIDE SEQUENCE</scope>
    <source>
        <strain evidence="2">MF-1</strain>
    </source>
</reference>
<name>A0A9Q3L0X1_9BASI</name>
<evidence type="ECO:0000313" key="3">
    <source>
        <dbReference type="Proteomes" id="UP000765509"/>
    </source>
</evidence>
<gene>
    <name evidence="2" type="ORF">O181_130292</name>
</gene>
<evidence type="ECO:0000256" key="1">
    <source>
        <dbReference type="SAM" id="MobiDB-lite"/>
    </source>
</evidence>
<comment type="caution">
    <text evidence="2">The sequence shown here is derived from an EMBL/GenBank/DDBJ whole genome shotgun (WGS) entry which is preliminary data.</text>
</comment>
<feature type="region of interest" description="Disordered" evidence="1">
    <location>
        <begin position="95"/>
        <end position="114"/>
    </location>
</feature>
<proteinExistence type="predicted"/>
<sequence>MSKLPCLLKKNTSYKKNYIYLSLLLLEDNPTENNQTPVERLVEEASQSSPTPVFNKKRKAKKLVFPGPTVQDSERDALHTPSNHVELDSELELIPQKGKKDRDADMPMIFEPEL</sequence>
<keyword evidence="3" id="KW-1185">Reference proteome</keyword>